<sequence>MNNAVAIVETESGRVHFLYCVNYHTVHYMFSDDDGTTFSKPREITSDADTFAPKNQE</sequence>
<evidence type="ECO:0000313" key="2">
    <source>
        <dbReference type="Proteomes" id="UP000319817"/>
    </source>
</evidence>
<name>A0A517NRZ7_9BACT</name>
<dbReference type="EMBL" id="CP036526">
    <property type="protein sequence ID" value="QDT09875.1"/>
    <property type="molecule type" value="Genomic_DNA"/>
</dbReference>
<protein>
    <recommendedName>
        <fullName evidence="3">Sialidase domain-containing protein</fullName>
    </recommendedName>
</protein>
<organism evidence="1 2">
    <name type="scientific">Stieleria marina</name>
    <dbReference type="NCBI Taxonomy" id="1930275"/>
    <lineage>
        <taxon>Bacteria</taxon>
        <taxon>Pseudomonadati</taxon>
        <taxon>Planctomycetota</taxon>
        <taxon>Planctomycetia</taxon>
        <taxon>Pirellulales</taxon>
        <taxon>Pirellulaceae</taxon>
        <taxon>Stieleria</taxon>
    </lineage>
</organism>
<dbReference type="InterPro" id="IPR036278">
    <property type="entry name" value="Sialidase_sf"/>
</dbReference>
<reference evidence="1 2" key="1">
    <citation type="submission" date="2019-02" db="EMBL/GenBank/DDBJ databases">
        <title>Deep-cultivation of Planctomycetes and their phenomic and genomic characterization uncovers novel biology.</title>
        <authorList>
            <person name="Wiegand S."/>
            <person name="Jogler M."/>
            <person name="Boedeker C."/>
            <person name="Pinto D."/>
            <person name="Vollmers J."/>
            <person name="Rivas-Marin E."/>
            <person name="Kohn T."/>
            <person name="Peeters S.H."/>
            <person name="Heuer A."/>
            <person name="Rast P."/>
            <person name="Oberbeckmann S."/>
            <person name="Bunk B."/>
            <person name="Jeske O."/>
            <person name="Meyerdierks A."/>
            <person name="Storesund J.E."/>
            <person name="Kallscheuer N."/>
            <person name="Luecker S."/>
            <person name="Lage O.M."/>
            <person name="Pohl T."/>
            <person name="Merkel B.J."/>
            <person name="Hornburger P."/>
            <person name="Mueller R.-W."/>
            <person name="Bruemmer F."/>
            <person name="Labrenz M."/>
            <person name="Spormann A.M."/>
            <person name="Op den Camp H."/>
            <person name="Overmann J."/>
            <person name="Amann R."/>
            <person name="Jetten M.S.M."/>
            <person name="Mascher T."/>
            <person name="Medema M.H."/>
            <person name="Devos D.P."/>
            <person name="Kaster A.-K."/>
            <person name="Ovreas L."/>
            <person name="Rohde M."/>
            <person name="Galperin M.Y."/>
            <person name="Jogler C."/>
        </authorList>
    </citation>
    <scope>NUCLEOTIDE SEQUENCE [LARGE SCALE GENOMIC DNA]</scope>
    <source>
        <strain evidence="1 2">K23_9</strain>
    </source>
</reference>
<proteinExistence type="predicted"/>
<dbReference type="Proteomes" id="UP000319817">
    <property type="component" value="Chromosome"/>
</dbReference>
<accession>A0A517NRZ7</accession>
<dbReference type="CDD" id="cd15482">
    <property type="entry name" value="Sialidase_non-viral"/>
    <property type="match status" value="1"/>
</dbReference>
<dbReference type="AlphaFoldDB" id="A0A517NRZ7"/>
<evidence type="ECO:0000313" key="1">
    <source>
        <dbReference type="EMBL" id="QDT09875.1"/>
    </source>
</evidence>
<keyword evidence="2" id="KW-1185">Reference proteome</keyword>
<dbReference type="SUPFAM" id="SSF50939">
    <property type="entry name" value="Sialidases"/>
    <property type="match status" value="1"/>
</dbReference>
<evidence type="ECO:0008006" key="3">
    <source>
        <dbReference type="Google" id="ProtNLM"/>
    </source>
</evidence>
<dbReference type="Gene3D" id="2.120.10.10">
    <property type="match status" value="1"/>
</dbReference>
<dbReference type="RefSeq" id="WP_145417440.1">
    <property type="nucleotide sequence ID" value="NZ_CP036526.1"/>
</dbReference>
<gene>
    <name evidence="1" type="ORF">K239x_18270</name>
</gene>